<keyword evidence="4" id="KW-1185">Reference proteome</keyword>
<dbReference type="Proteomes" id="UP000032735">
    <property type="component" value="Chromosome"/>
</dbReference>
<feature type="transmembrane region" description="Helical" evidence="1">
    <location>
        <begin position="7"/>
        <end position="30"/>
    </location>
</feature>
<dbReference type="RefSeq" id="WP_045959834.1">
    <property type="nucleotide sequence ID" value="NZ_FO704551.1"/>
</dbReference>
<evidence type="ECO:0000256" key="1">
    <source>
        <dbReference type="SAM" id="Phobius"/>
    </source>
</evidence>
<dbReference type="NCBIfam" id="NF008148">
    <property type="entry name" value="PRK10899.1"/>
    <property type="match status" value="1"/>
</dbReference>
<evidence type="ECO:0000313" key="3">
    <source>
        <dbReference type="EMBL" id="CDG22965.1"/>
    </source>
</evidence>
<keyword evidence="1" id="KW-0472">Membrane</keyword>
<keyword evidence="1" id="KW-1133">Transmembrane helix</keyword>
<keyword evidence="1" id="KW-0812">Transmembrane</keyword>
<dbReference type="OrthoDB" id="9762238at2"/>
<accession>A0A068R9U3</accession>
<protein>
    <recommendedName>
        <fullName evidence="2">YhdP central domain-containing protein</fullName>
    </recommendedName>
</protein>
<dbReference type="InterPro" id="IPR025263">
    <property type="entry name" value="YhdP_central"/>
</dbReference>
<dbReference type="PANTHER" id="PTHR38690:SF1">
    <property type="entry name" value="PROTEASE"/>
    <property type="match status" value="1"/>
</dbReference>
<dbReference type="KEGG" id="xpo:XPG1_3329"/>
<sequence>MRRLPGILLATAAIIIIIVALIVSGLRFFLPHIDEYRQQLVEKIADVTNTPVNMGYINGRWESFGPSLELHDISAKAENVEIHAKKIRLSLDIWRSLLQRRWYFRDLSFYQLQINYDKTLFGQQAENRLSKPDRLSTLFLEQFNHFDLYDSRLTFLAPSGEKVDLLLPQFTWLNKDNRHRAQGSVNLSSINGQEGIVQVKFDLKDINGVLDNGTVYLQADEMDMRPWLSRWLRDNTGLDKAHFSLASWVTLKEGRIDSGHVQLKHGGVNWHVGNEKHQLAVNDFLLQMRRQGEGWLFAIPDLASLKTNGQPWPGGKLSTLYLKQASKYQGQDHWRIRADNIQLEYLNGILPMLSFVTSDVVKDWQRRQPKGVIDRFALDITPAFPDEMGIRLNWRDVSWLHWKELPAINHFSGMLAGNVQGGTLQFGLKNSVIDDGARFQAPLEIASSEGKIVWKKEHDGLAISGQGLDLQAKSLWLNGNFRYLKPHDKPPVLAMLAGIRVNDIGESWRYFPKSLMGEALTDYLTAALIKGSVDNASFIFHGDPHDFPFKQNEGQFQVLVPLRHATFQYQPDWPALFDLDIDLNFQNNGLWMQAQNAHLGKVAARQVSAVIADYDKHKLFIDAELSGEGKHFHEYFNQSPMVNSIGNALNSLQLDGRVGGHLHLDIPLKQGNVAARGDVVLKDTHLFIKPLKSKMEHLNGKFRFDNGNLKSEALSANWLGHPLSLQFSTQALPKHYQVNVKLDSRWAAKTLPMLPVEMSNHLSGTLNWRGDVNITLPSGDSAANHDVKYRVAVKADLSHLKSKLPGLSTTSLREWDKLNLYAEGDMNQLQIKGGVGTQYAFNTQWALDEAHTRLQRGIFHTNSHFPELPKKSLLTLKLPAIEGDKLLALLELLRWAPSENQVFSWPGIVDISLPALDLAGQRWHQLTFNVARQHGSITVSAQGQEINGNLLIQENKPMQAVIHYLYYDPRLAAAPSRDSNHLSSDKASVPHYSLNKWPALDVQCTECWVAGLKLGKVSGSIMPEGDALVLTHGQLENRAGKLALAGRWYENDIGNNSHITGTLAGNQFDDMAAYLGFIVPIVDAPFKFDFDLKWQNVPWQLDLKTLNGTLSGKMERGAIAKLGGGSAGQLLRFISFDALLRKLQLDFSDTFSNDFNFDSISGNATIKNGVMYTNNFLIDGLAADINATGQTDLVHRKLNMDVVITPDISATVSVATAFAVNPVVGAAVFAATKVLSPLWSKISLIRYRLTGSLEQPKIDEVLRQLKGDKEP</sequence>
<proteinExistence type="predicted"/>
<dbReference type="EMBL" id="FO704551">
    <property type="protein sequence ID" value="CDG22965.1"/>
    <property type="molecule type" value="Genomic_DNA"/>
</dbReference>
<name>A0A068R9U3_9GAMM</name>
<dbReference type="HOGENOM" id="CLU_003522_0_0_6"/>
<evidence type="ECO:0000313" key="4">
    <source>
        <dbReference type="Proteomes" id="UP000032735"/>
    </source>
</evidence>
<dbReference type="Pfam" id="PF13116">
    <property type="entry name" value="YhdP"/>
    <property type="match status" value="1"/>
</dbReference>
<evidence type="ECO:0000259" key="2">
    <source>
        <dbReference type="Pfam" id="PF13116"/>
    </source>
</evidence>
<dbReference type="STRING" id="1354304.XPG1_3329"/>
<dbReference type="AlphaFoldDB" id="A0A068R9U3"/>
<dbReference type="NCBIfam" id="TIGR02099">
    <property type="entry name" value="YhdP family protein"/>
    <property type="match status" value="1"/>
</dbReference>
<dbReference type="PANTHER" id="PTHR38690">
    <property type="entry name" value="PROTEASE-RELATED"/>
    <property type="match status" value="1"/>
</dbReference>
<organism evidence="3 4">
    <name type="scientific">Xenorhabdus poinarii G6</name>
    <dbReference type="NCBI Taxonomy" id="1354304"/>
    <lineage>
        <taxon>Bacteria</taxon>
        <taxon>Pseudomonadati</taxon>
        <taxon>Pseudomonadota</taxon>
        <taxon>Gammaproteobacteria</taxon>
        <taxon>Enterobacterales</taxon>
        <taxon>Morganellaceae</taxon>
        <taxon>Xenorhabdus</taxon>
    </lineage>
</organism>
<reference evidence="3 4" key="1">
    <citation type="submission" date="2013-07" db="EMBL/GenBank/DDBJ databases">
        <authorList>
            <person name="Genoscope - CEA"/>
        </authorList>
    </citation>
    <scope>NUCLEOTIDE SEQUENCE [LARGE SCALE GENOMIC DNA]</scope>
    <source>
        <strain evidence="3 4">G6</strain>
    </source>
</reference>
<feature type="domain" description="YhdP central" evidence="2">
    <location>
        <begin position="1"/>
        <end position="1258"/>
    </location>
</feature>
<dbReference type="InterPro" id="IPR011836">
    <property type="entry name" value="YhdP"/>
</dbReference>
<gene>
    <name evidence="3" type="ORF">XPG1_3329</name>
</gene>